<dbReference type="Proteomes" id="UP000003751">
    <property type="component" value="Unassembled WGS sequence"/>
</dbReference>
<comment type="caution">
    <text evidence="1">The sequence shown here is derived from an EMBL/GenBank/DDBJ whole genome shotgun (WGS) entry which is preliminary data.</text>
</comment>
<protein>
    <submittedName>
        <fullName evidence="1">Uncharacterized protein</fullName>
    </submittedName>
</protein>
<organism evidence="1 2">
    <name type="scientific">Haladaptatus paucihalophilus DX253</name>
    <dbReference type="NCBI Taxonomy" id="797209"/>
    <lineage>
        <taxon>Archaea</taxon>
        <taxon>Methanobacteriati</taxon>
        <taxon>Methanobacteriota</taxon>
        <taxon>Stenosarchaea group</taxon>
        <taxon>Halobacteria</taxon>
        <taxon>Halobacteriales</taxon>
        <taxon>Haladaptataceae</taxon>
        <taxon>Haladaptatus</taxon>
    </lineage>
</organism>
<name>E7QMI5_HALPU</name>
<gene>
    <name evidence="1" type="ORF">ZOD2009_00005</name>
</gene>
<accession>E7QMI5</accession>
<sequence>MVIPVVTLEATPAEIPVVTLAVIPAEIPVAIPAVIRVAIPVVTLGTTRTTAVDPCNPGLTLQTLCPSLLFQPFTS</sequence>
<dbReference type="EMBL" id="AEMG01000001">
    <property type="protein sequence ID" value="EFW94169.1"/>
    <property type="molecule type" value="Genomic_DNA"/>
</dbReference>
<dbReference type="AlphaFoldDB" id="E7QMI5"/>
<proteinExistence type="predicted"/>
<reference evidence="1 2" key="1">
    <citation type="journal article" date="2014" name="ISME J.">
        <title>Trehalose/2-sulfotrehalose biosynthesis and glycine-betaine uptake are widely spread mechanisms for osmoadaptation in the Halobacteriales.</title>
        <authorList>
            <person name="Youssef N.H."/>
            <person name="Savage-Ashlock K.N."/>
            <person name="McCully A.L."/>
            <person name="Luedtke B."/>
            <person name="Shaw E.I."/>
            <person name="Hoff W.D."/>
            <person name="Elshahed M.S."/>
        </authorList>
    </citation>
    <scope>NUCLEOTIDE SEQUENCE [LARGE SCALE GENOMIC DNA]</scope>
    <source>
        <strain evidence="1 2">DX253</strain>
    </source>
</reference>
<evidence type="ECO:0000313" key="2">
    <source>
        <dbReference type="Proteomes" id="UP000003751"/>
    </source>
</evidence>
<evidence type="ECO:0000313" key="1">
    <source>
        <dbReference type="EMBL" id="EFW94169.1"/>
    </source>
</evidence>